<dbReference type="Gene3D" id="1.25.40.10">
    <property type="entry name" value="Tetratricopeptide repeat domain"/>
    <property type="match status" value="2"/>
</dbReference>
<dbReference type="InterPro" id="IPR050498">
    <property type="entry name" value="Ycf3"/>
</dbReference>
<gene>
    <name evidence="4" type="ORF">GCM10023092_18940</name>
</gene>
<feature type="repeat" description="TPR" evidence="3">
    <location>
        <begin position="75"/>
        <end position="108"/>
    </location>
</feature>
<evidence type="ECO:0000256" key="1">
    <source>
        <dbReference type="ARBA" id="ARBA00022737"/>
    </source>
</evidence>
<comment type="caution">
    <text evidence="4">The sequence shown here is derived from an EMBL/GenBank/DDBJ whole genome shotgun (WGS) entry which is preliminary data.</text>
</comment>
<dbReference type="SMART" id="SM00028">
    <property type="entry name" value="TPR"/>
    <property type="match status" value="6"/>
</dbReference>
<dbReference type="Pfam" id="PF00515">
    <property type="entry name" value="TPR_1"/>
    <property type="match status" value="1"/>
</dbReference>
<sequence>MLGLTACGGGSKAPQQPVSGVFAVPEIAEVSARIEKDGNNAALYYKRAMLLREQGADSLALTDLKKTVSLDSSKAYYFSSIGELLFEHKDVQGSIKYFKKAIGIDPNDPVSHLKYAKLLMFTDNNQEAFTEINTVLRRNPYSGEAYFLKGMVYKNLKDTNKALSSFQTSIQVDPQYQPSFLQLGAIYASRKDSLALRYFENAYLIDSSQMIGRYSQAMFYQDAGAYEKAKAVYRKIILKDPQYADAFFNMGWILMRQDSFEKAARQFDLVTRIEPANAGAYYNRGVCYELMHRTREALSDYRQAVELDDTYTEAKSGVQRLSSQK</sequence>
<dbReference type="Pfam" id="PF13432">
    <property type="entry name" value="TPR_16"/>
    <property type="match status" value="1"/>
</dbReference>
<evidence type="ECO:0000313" key="5">
    <source>
        <dbReference type="Proteomes" id="UP001501410"/>
    </source>
</evidence>
<dbReference type="EMBL" id="BAABEZ010000022">
    <property type="protein sequence ID" value="GAA4455385.1"/>
    <property type="molecule type" value="Genomic_DNA"/>
</dbReference>
<evidence type="ECO:0000313" key="4">
    <source>
        <dbReference type="EMBL" id="GAA4455385.1"/>
    </source>
</evidence>
<dbReference type="InterPro" id="IPR011990">
    <property type="entry name" value="TPR-like_helical_dom_sf"/>
</dbReference>
<keyword evidence="5" id="KW-1185">Reference proteome</keyword>
<evidence type="ECO:0000256" key="3">
    <source>
        <dbReference type="PROSITE-ProRule" id="PRU00339"/>
    </source>
</evidence>
<dbReference type="SUPFAM" id="SSF48452">
    <property type="entry name" value="TPR-like"/>
    <property type="match status" value="1"/>
</dbReference>
<protein>
    <recommendedName>
        <fullName evidence="6">Tetratricopeptide repeat protein</fullName>
    </recommendedName>
</protein>
<dbReference type="PROSITE" id="PS50005">
    <property type="entry name" value="TPR"/>
    <property type="match status" value="4"/>
</dbReference>
<keyword evidence="2 3" id="KW-0802">TPR repeat</keyword>
<dbReference type="Pfam" id="PF13181">
    <property type="entry name" value="TPR_8"/>
    <property type="match status" value="1"/>
</dbReference>
<dbReference type="Pfam" id="PF14559">
    <property type="entry name" value="TPR_19"/>
    <property type="match status" value="1"/>
</dbReference>
<keyword evidence="1" id="KW-0677">Repeat</keyword>
<dbReference type="PANTHER" id="PTHR44858">
    <property type="entry name" value="TETRATRICOPEPTIDE REPEAT PROTEIN 6"/>
    <property type="match status" value="1"/>
</dbReference>
<organism evidence="4 5">
    <name type="scientific">Rurimicrobium arvi</name>
    <dbReference type="NCBI Taxonomy" id="2049916"/>
    <lineage>
        <taxon>Bacteria</taxon>
        <taxon>Pseudomonadati</taxon>
        <taxon>Bacteroidota</taxon>
        <taxon>Chitinophagia</taxon>
        <taxon>Chitinophagales</taxon>
        <taxon>Chitinophagaceae</taxon>
        <taxon>Rurimicrobium</taxon>
    </lineage>
</organism>
<feature type="repeat" description="TPR" evidence="3">
    <location>
        <begin position="278"/>
        <end position="311"/>
    </location>
</feature>
<feature type="repeat" description="TPR" evidence="3">
    <location>
        <begin position="244"/>
        <end position="277"/>
    </location>
</feature>
<evidence type="ECO:0000256" key="2">
    <source>
        <dbReference type="ARBA" id="ARBA00022803"/>
    </source>
</evidence>
<reference evidence="5" key="1">
    <citation type="journal article" date="2019" name="Int. J. Syst. Evol. Microbiol.">
        <title>The Global Catalogue of Microorganisms (GCM) 10K type strain sequencing project: providing services to taxonomists for standard genome sequencing and annotation.</title>
        <authorList>
            <consortium name="The Broad Institute Genomics Platform"/>
            <consortium name="The Broad Institute Genome Sequencing Center for Infectious Disease"/>
            <person name="Wu L."/>
            <person name="Ma J."/>
        </authorList>
    </citation>
    <scope>NUCLEOTIDE SEQUENCE [LARGE SCALE GENOMIC DNA]</scope>
    <source>
        <strain evidence="5">JCM 31921</strain>
    </source>
</reference>
<accession>A0ABP8MSJ6</accession>
<name>A0ABP8MSJ6_9BACT</name>
<proteinExistence type="predicted"/>
<evidence type="ECO:0008006" key="6">
    <source>
        <dbReference type="Google" id="ProtNLM"/>
    </source>
</evidence>
<dbReference type="Proteomes" id="UP001501410">
    <property type="component" value="Unassembled WGS sequence"/>
</dbReference>
<feature type="repeat" description="TPR" evidence="3">
    <location>
        <begin position="143"/>
        <end position="176"/>
    </location>
</feature>
<dbReference type="InterPro" id="IPR019734">
    <property type="entry name" value="TPR_rpt"/>
</dbReference>
<dbReference type="PANTHER" id="PTHR44858:SF1">
    <property type="entry name" value="UDP-N-ACETYLGLUCOSAMINE--PEPTIDE N-ACETYLGLUCOSAMINYLTRANSFERASE SPINDLY-RELATED"/>
    <property type="match status" value="1"/>
</dbReference>